<dbReference type="GO" id="GO:0051082">
    <property type="term" value="F:unfolded protein binding"/>
    <property type="evidence" value="ECO:0007669"/>
    <property type="project" value="TreeGrafter"/>
</dbReference>
<dbReference type="PANTHER" id="PTHR43096:SF58">
    <property type="entry name" value="CHAPERONE DNAJ-DOMAIN SUPERFAMILY PROTEIN"/>
    <property type="match status" value="1"/>
</dbReference>
<evidence type="ECO:0000256" key="2">
    <source>
        <dbReference type="SAM" id="Phobius"/>
    </source>
</evidence>
<dbReference type="Pfam" id="PF00226">
    <property type="entry name" value="DnaJ"/>
    <property type="match status" value="1"/>
</dbReference>
<organism evidence="4 5">
    <name type="scientific">Natronobacterium gregoryi</name>
    <dbReference type="NCBI Taxonomy" id="44930"/>
    <lineage>
        <taxon>Archaea</taxon>
        <taxon>Methanobacteriati</taxon>
        <taxon>Methanobacteriota</taxon>
        <taxon>Stenosarchaea group</taxon>
        <taxon>Halobacteria</taxon>
        <taxon>Halobacteriales</taxon>
        <taxon>Natrialbaceae</taxon>
        <taxon>Natronobacterium</taxon>
    </lineage>
</organism>
<feature type="compositionally biased region" description="Polar residues" evidence="1">
    <location>
        <begin position="183"/>
        <end position="193"/>
    </location>
</feature>
<accession>A0A1I3T3H3</accession>
<dbReference type="GeneID" id="14207560"/>
<feature type="transmembrane region" description="Helical" evidence="2">
    <location>
        <begin position="419"/>
        <end position="439"/>
    </location>
</feature>
<dbReference type="OrthoDB" id="11397at2157"/>
<dbReference type="AlphaFoldDB" id="A0A1I3T3H3"/>
<keyword evidence="2" id="KW-0472">Membrane</keyword>
<feature type="compositionally biased region" description="Basic and acidic residues" evidence="1">
    <location>
        <begin position="160"/>
        <end position="172"/>
    </location>
</feature>
<feature type="compositionally biased region" description="Low complexity" evidence="1">
    <location>
        <begin position="91"/>
        <end position="156"/>
    </location>
</feature>
<feature type="transmembrane region" description="Helical" evidence="2">
    <location>
        <begin position="312"/>
        <end position="331"/>
    </location>
</feature>
<dbReference type="PROSITE" id="PS00636">
    <property type="entry name" value="DNAJ_1"/>
    <property type="match status" value="1"/>
</dbReference>
<feature type="transmembrane region" description="Helical" evidence="2">
    <location>
        <begin position="239"/>
        <end position="258"/>
    </location>
</feature>
<dbReference type="OMA" id="RWWRRQN"/>
<dbReference type="Proteomes" id="UP000182829">
    <property type="component" value="Unassembled WGS sequence"/>
</dbReference>
<evidence type="ECO:0000313" key="4">
    <source>
        <dbReference type="EMBL" id="SFJ65180.1"/>
    </source>
</evidence>
<dbReference type="PROSITE" id="PS50076">
    <property type="entry name" value="DNAJ_2"/>
    <property type="match status" value="1"/>
</dbReference>
<proteinExistence type="predicted"/>
<dbReference type="RefSeq" id="WP_005580253.1">
    <property type="nucleotide sequence ID" value="NZ_FORO01000052.1"/>
</dbReference>
<feature type="domain" description="J" evidence="3">
    <location>
        <begin position="4"/>
        <end position="68"/>
    </location>
</feature>
<dbReference type="SMART" id="SM00271">
    <property type="entry name" value="DnaJ"/>
    <property type="match status" value="1"/>
</dbReference>
<keyword evidence="2" id="KW-1133">Transmembrane helix</keyword>
<dbReference type="GO" id="GO:0042026">
    <property type="term" value="P:protein refolding"/>
    <property type="evidence" value="ECO:0007669"/>
    <property type="project" value="TreeGrafter"/>
</dbReference>
<dbReference type="SUPFAM" id="SSF46565">
    <property type="entry name" value="Chaperone J-domain"/>
    <property type="match status" value="1"/>
</dbReference>
<gene>
    <name evidence="4" type="ORF">SAMN05443661_15210</name>
</gene>
<dbReference type="PANTHER" id="PTHR43096">
    <property type="entry name" value="DNAJ HOMOLOG 1, MITOCHONDRIAL-RELATED"/>
    <property type="match status" value="1"/>
</dbReference>
<feature type="region of interest" description="Disordered" evidence="1">
    <location>
        <begin position="74"/>
        <end position="222"/>
    </location>
</feature>
<protein>
    <submittedName>
        <fullName evidence="4">DnaJ domain-containing protein</fullName>
    </submittedName>
</protein>
<keyword evidence="2" id="KW-0812">Transmembrane</keyword>
<name>A0A1I3T3H3_9EURY</name>
<reference evidence="4 5" key="1">
    <citation type="submission" date="2016-10" db="EMBL/GenBank/DDBJ databases">
        <authorList>
            <person name="de Groot N.N."/>
        </authorList>
    </citation>
    <scope>NUCLEOTIDE SEQUENCE [LARGE SCALE GENOMIC DNA]</scope>
    <source>
        <strain evidence="4 5">SP2</strain>
    </source>
</reference>
<dbReference type="Gene3D" id="1.10.287.110">
    <property type="entry name" value="DnaJ domain"/>
    <property type="match status" value="1"/>
</dbReference>
<dbReference type="CDD" id="cd06257">
    <property type="entry name" value="DnaJ"/>
    <property type="match status" value="1"/>
</dbReference>
<evidence type="ECO:0000256" key="1">
    <source>
        <dbReference type="SAM" id="MobiDB-lite"/>
    </source>
</evidence>
<dbReference type="GO" id="GO:0005737">
    <property type="term" value="C:cytoplasm"/>
    <property type="evidence" value="ECO:0007669"/>
    <property type="project" value="TreeGrafter"/>
</dbReference>
<evidence type="ECO:0000259" key="3">
    <source>
        <dbReference type="PROSITE" id="PS50076"/>
    </source>
</evidence>
<dbReference type="PRINTS" id="PR00625">
    <property type="entry name" value="JDOMAIN"/>
</dbReference>
<evidence type="ECO:0000313" key="5">
    <source>
        <dbReference type="Proteomes" id="UP000182829"/>
    </source>
</evidence>
<dbReference type="InterPro" id="IPR018253">
    <property type="entry name" value="DnaJ_domain_CS"/>
</dbReference>
<feature type="transmembrane region" description="Helical" evidence="2">
    <location>
        <begin position="395"/>
        <end position="413"/>
    </location>
</feature>
<dbReference type="InterPro" id="IPR036869">
    <property type="entry name" value="J_dom_sf"/>
</dbReference>
<dbReference type="InterPro" id="IPR001623">
    <property type="entry name" value="DnaJ_domain"/>
</dbReference>
<dbReference type="EMBL" id="FORO01000052">
    <property type="protein sequence ID" value="SFJ65180.1"/>
    <property type="molecule type" value="Genomic_DNA"/>
</dbReference>
<sequence length="449" mass="47631">MTEDFYDLLEISSDTSQDEIKDAYREKVRVYHPDVNDDDRARAQFTAVKKAYEILGDPVERQAYDRLGHEEYVAKRTSGIPSPEVWRSSDDGTTATADSPSSSTTGSGSSTRTSRTTGTKAGSSRSRSRQGGTKTESTSSSKSTSDGTNSSGSSNSHAGTKTDSKSSTETTRRSNSAGAAVDESTNSHSTATPSDAKAATSDGGRTARAAGSPRRTADSKGRLTDNAVVRWWRRQNFSLPLIWLSVLLYLSGIAQFALANRPALEDIAAELAVVGTDVTGVWTVLTGSRHGVQTTTEFVTGLELVTLPVAPLQLYGTVAGIVVAAAGVVALDRIVRREDTWETISIDETILLSLALVAASTLLGGPLLAGAVLMPFLFTVIVHQTRLKPGWKPSYLYVAPVLAPAVVLVAAGLGFTPTLVVDLLAFLVFPLAGALGLPLRATIRKHFGR</sequence>